<evidence type="ECO:0000313" key="4">
    <source>
        <dbReference type="Proteomes" id="UP000095713"/>
    </source>
</evidence>
<comment type="caution">
    <text evidence="3">The sequence shown here is derived from an EMBL/GenBank/DDBJ whole genome shotgun (WGS) entry which is preliminary data.</text>
</comment>
<evidence type="ECO:0000313" key="3">
    <source>
        <dbReference type="EMBL" id="OEK08784.1"/>
    </source>
</evidence>
<name>A0A1E5TBM9_9FLAO</name>
<dbReference type="AlphaFoldDB" id="A0A1E5TBM9"/>
<dbReference type="InterPro" id="IPR036425">
    <property type="entry name" value="MoaB/Mog-like_dom_sf"/>
</dbReference>
<dbReference type="InterPro" id="IPR008135">
    <property type="entry name" value="Competence-induced_CinA"/>
</dbReference>
<dbReference type="NCBIfam" id="TIGR00177">
    <property type="entry name" value="molyb_syn"/>
    <property type="match status" value="1"/>
</dbReference>
<dbReference type="NCBIfam" id="TIGR00199">
    <property type="entry name" value="PncC_domain"/>
    <property type="match status" value="1"/>
</dbReference>
<keyword evidence="4" id="KW-1185">Reference proteome</keyword>
<comment type="similarity">
    <text evidence="1">Belongs to the CinA family.</text>
</comment>
<dbReference type="EMBL" id="MDJD01000028">
    <property type="protein sequence ID" value="OEK08784.1"/>
    <property type="molecule type" value="Genomic_DNA"/>
</dbReference>
<dbReference type="Gene3D" id="3.90.950.20">
    <property type="entry name" value="CinA-like"/>
    <property type="match status" value="1"/>
</dbReference>
<proteinExistence type="inferred from homology"/>
<dbReference type="SUPFAM" id="SSF53218">
    <property type="entry name" value="Molybdenum cofactor biosynthesis proteins"/>
    <property type="match status" value="1"/>
</dbReference>
<dbReference type="SUPFAM" id="SSF142433">
    <property type="entry name" value="CinA-like"/>
    <property type="match status" value="1"/>
</dbReference>
<dbReference type="InterPro" id="IPR008136">
    <property type="entry name" value="CinA_C"/>
</dbReference>
<dbReference type="OrthoDB" id="9801454at2"/>
<dbReference type="STRING" id="1849968.A8C32_00460"/>
<dbReference type="NCBIfam" id="TIGR00200">
    <property type="entry name" value="cinA_nterm"/>
    <property type="match status" value="1"/>
</dbReference>
<reference evidence="3 4" key="1">
    <citation type="submission" date="2016-05" db="EMBL/GenBank/DDBJ databases">
        <title>Draft Genome Sequence of Algibacter sp. Strain SK-16 Isolated from the Surface Water of Aburatsubo Inlet.</title>
        <authorList>
            <person name="Wong S.-K."/>
            <person name="Yoshizawa S."/>
            <person name="Nakajima Y."/>
            <person name="Ogura Y."/>
            <person name="Tetsuya H."/>
            <person name="Hamasaki K."/>
        </authorList>
    </citation>
    <scope>NUCLEOTIDE SEQUENCE [LARGE SCALE GENOMIC DNA]</scope>
    <source>
        <strain evidence="3 4">SK-16</strain>
    </source>
</reference>
<dbReference type="InterPro" id="IPR041424">
    <property type="entry name" value="CinA_KH"/>
</dbReference>
<dbReference type="Pfam" id="PF02464">
    <property type="entry name" value="CinA"/>
    <property type="match status" value="1"/>
</dbReference>
<gene>
    <name evidence="3" type="ORF">A8C32_00460</name>
</gene>
<evidence type="ECO:0000259" key="2">
    <source>
        <dbReference type="SMART" id="SM00852"/>
    </source>
</evidence>
<dbReference type="InterPro" id="IPR050101">
    <property type="entry name" value="CinA"/>
</dbReference>
<protein>
    <recommendedName>
        <fullName evidence="1">CinA-like protein</fullName>
    </recommendedName>
</protein>
<dbReference type="InterPro" id="IPR036653">
    <property type="entry name" value="CinA-like_C"/>
</dbReference>
<dbReference type="Proteomes" id="UP000095713">
    <property type="component" value="Unassembled WGS sequence"/>
</dbReference>
<organism evidence="3 4">
    <name type="scientific">Flavivirga aquatica</name>
    <dbReference type="NCBI Taxonomy" id="1849968"/>
    <lineage>
        <taxon>Bacteria</taxon>
        <taxon>Pseudomonadati</taxon>
        <taxon>Bacteroidota</taxon>
        <taxon>Flavobacteriia</taxon>
        <taxon>Flavobacteriales</taxon>
        <taxon>Flavobacteriaceae</taxon>
        <taxon>Flavivirga</taxon>
    </lineage>
</organism>
<dbReference type="NCBIfam" id="NF001813">
    <property type="entry name" value="PRK00549.1"/>
    <property type="match status" value="1"/>
</dbReference>
<dbReference type="RefSeq" id="WP_069829466.1">
    <property type="nucleotide sequence ID" value="NZ_MDJD01000028.1"/>
</dbReference>
<dbReference type="PIRSF" id="PIRSF006728">
    <property type="entry name" value="CinA"/>
    <property type="match status" value="1"/>
</dbReference>
<dbReference type="InterPro" id="IPR001453">
    <property type="entry name" value="MoaB/Mog_dom"/>
</dbReference>
<dbReference type="CDD" id="cd00885">
    <property type="entry name" value="cinA"/>
    <property type="match status" value="1"/>
</dbReference>
<sequence length="416" mass="45574">MLAEIITIGDELLIGQVTDTNSVFIAKQLNKIGVSVYQITSVQDDKAHILQALKNAEDAVDIVILTGGLGPTKDDITKKTIAEYFNDTLVKDDSVLENIESIWKQHIKTELLQVNKDQALVPSKAKVLMNKLGTAPGMWVEKGNKVFISLPGVPYEMNALIENEVIPKIKNKYNCPFILHKTLLVYGLGESALAARIEQWEDALPKHIKLAYLPNLGQMRLRLSAKGEDEAQIIKDVDQEVNKVLPLIKKEFFGFEDEEGSVEVTIARQLTKLGKTLAIAESCTGGTIAERFTVNSGASTYFNGGVVTYATESKINVLGVSKTDIEMHSVVSSKVAESMAKNTMQLFKSDFAVSTTGNAGPTKGDSDAEIGDVFIGIATKNNVYSEKFNFGNSRVKVVNKAVNKALEMLLKEIFKN</sequence>
<accession>A0A1E5TBM9</accession>
<dbReference type="PANTHER" id="PTHR13939:SF0">
    <property type="entry name" value="NMN AMIDOHYDROLASE-LIKE PROTEIN YFAY"/>
    <property type="match status" value="1"/>
</dbReference>
<dbReference type="SMART" id="SM00852">
    <property type="entry name" value="MoCF_biosynth"/>
    <property type="match status" value="1"/>
</dbReference>
<feature type="domain" description="MoaB/Mog" evidence="2">
    <location>
        <begin position="4"/>
        <end position="172"/>
    </location>
</feature>
<dbReference type="Pfam" id="PF18146">
    <property type="entry name" value="CinA_KH"/>
    <property type="match status" value="1"/>
</dbReference>
<dbReference type="Pfam" id="PF00994">
    <property type="entry name" value="MoCF_biosynth"/>
    <property type="match status" value="1"/>
</dbReference>
<dbReference type="PANTHER" id="PTHR13939">
    <property type="entry name" value="NICOTINAMIDE-NUCLEOTIDE AMIDOHYDROLASE PNCC"/>
    <property type="match status" value="1"/>
</dbReference>
<dbReference type="HAMAP" id="MF_00226_B">
    <property type="entry name" value="CinA_B"/>
    <property type="match status" value="1"/>
</dbReference>
<dbReference type="Gene3D" id="3.40.980.10">
    <property type="entry name" value="MoaB/Mog-like domain"/>
    <property type="match status" value="1"/>
</dbReference>
<evidence type="ECO:0000256" key="1">
    <source>
        <dbReference type="HAMAP-Rule" id="MF_00226"/>
    </source>
</evidence>